<evidence type="ECO:0000256" key="12">
    <source>
        <dbReference type="PIRSR" id="PIRSR602403-1"/>
    </source>
</evidence>
<gene>
    <name evidence="16" type="ORF">FHL15_002153</name>
</gene>
<dbReference type="InterPro" id="IPR011701">
    <property type="entry name" value="MFS"/>
</dbReference>
<dbReference type="InterPro" id="IPR017972">
    <property type="entry name" value="Cyt_P450_CS"/>
</dbReference>
<feature type="transmembrane region" description="Helical" evidence="14">
    <location>
        <begin position="161"/>
        <end position="184"/>
    </location>
</feature>
<dbReference type="Pfam" id="PF07690">
    <property type="entry name" value="MFS_1"/>
    <property type="match status" value="1"/>
</dbReference>
<dbReference type="GO" id="GO:0020037">
    <property type="term" value="F:heme binding"/>
    <property type="evidence" value="ECO:0007669"/>
    <property type="project" value="InterPro"/>
</dbReference>
<comment type="subcellular location">
    <subcellularLocation>
        <location evidence="2">Membrane</location>
        <topology evidence="2">Multi-pass membrane protein</topology>
    </subcellularLocation>
</comment>
<feature type="binding site" description="axial binding residue" evidence="12">
    <location>
        <position position="960"/>
    </location>
    <ligand>
        <name>heme</name>
        <dbReference type="ChEBI" id="CHEBI:30413"/>
    </ligand>
    <ligandPart>
        <name>Fe</name>
        <dbReference type="ChEBI" id="CHEBI:18248"/>
    </ligandPart>
</feature>
<feature type="transmembrane region" description="Helical" evidence="14">
    <location>
        <begin position="390"/>
        <end position="412"/>
    </location>
</feature>
<dbReference type="InterPro" id="IPR001128">
    <property type="entry name" value="Cyt_P450"/>
</dbReference>
<reference evidence="17" key="1">
    <citation type="submission" date="2019-06" db="EMBL/GenBank/DDBJ databases">
        <title>Draft genome sequence of the griseofulvin-producing fungus Xylaria cubensis strain G536.</title>
        <authorList>
            <person name="Mead M.E."/>
            <person name="Raja H.A."/>
            <person name="Steenwyk J.L."/>
            <person name="Knowles S.L."/>
            <person name="Oberlies N.H."/>
            <person name="Rokas A."/>
        </authorList>
    </citation>
    <scope>NUCLEOTIDE SEQUENCE [LARGE SCALE GENOMIC DNA]</scope>
    <source>
        <strain evidence="17">G536</strain>
    </source>
</reference>
<dbReference type="InterPro" id="IPR020846">
    <property type="entry name" value="MFS_dom"/>
</dbReference>
<dbReference type="GO" id="GO:0005886">
    <property type="term" value="C:plasma membrane"/>
    <property type="evidence" value="ECO:0007669"/>
    <property type="project" value="TreeGrafter"/>
</dbReference>
<dbReference type="Pfam" id="PF00067">
    <property type="entry name" value="p450"/>
    <property type="match status" value="1"/>
</dbReference>
<dbReference type="InterPro" id="IPR036396">
    <property type="entry name" value="Cyt_P450_sf"/>
</dbReference>
<dbReference type="EMBL" id="VFLP01000008">
    <property type="protein sequence ID" value="TRX96847.1"/>
    <property type="molecule type" value="Genomic_DNA"/>
</dbReference>
<evidence type="ECO:0000256" key="11">
    <source>
        <dbReference type="ARBA" id="ARBA00023180"/>
    </source>
</evidence>
<feature type="transmembrane region" description="Helical" evidence="14">
    <location>
        <begin position="514"/>
        <end position="533"/>
    </location>
</feature>
<dbReference type="OrthoDB" id="10029320at2759"/>
<feature type="transmembrane region" description="Helical" evidence="14">
    <location>
        <begin position="260"/>
        <end position="279"/>
    </location>
</feature>
<feature type="transmembrane region" description="Helical" evidence="14">
    <location>
        <begin position="339"/>
        <end position="358"/>
    </location>
</feature>
<dbReference type="PANTHER" id="PTHR23501:SF187">
    <property type="entry name" value="MAJOR FACILITATOR SUPERFAMILY (MFS) PROFILE DOMAIN-CONTAINING PROTEIN"/>
    <property type="match status" value="1"/>
</dbReference>
<evidence type="ECO:0000256" key="3">
    <source>
        <dbReference type="ARBA" id="ARBA00010617"/>
    </source>
</evidence>
<keyword evidence="9" id="KW-0503">Monooxygenase</keyword>
<dbReference type="Proteomes" id="UP000319160">
    <property type="component" value="Unassembled WGS sequence"/>
</dbReference>
<name>A0A553I9H6_9PEZI</name>
<feature type="domain" description="Major facilitator superfamily (MFS) profile" evidence="15">
    <location>
        <begin position="38"/>
        <end position="538"/>
    </location>
</feature>
<dbReference type="SUPFAM" id="SSF103473">
    <property type="entry name" value="MFS general substrate transporter"/>
    <property type="match status" value="1"/>
</dbReference>
<dbReference type="AlphaFoldDB" id="A0A553I9H6"/>
<evidence type="ECO:0000256" key="8">
    <source>
        <dbReference type="ARBA" id="ARBA00023004"/>
    </source>
</evidence>
<dbReference type="GO" id="GO:0005506">
    <property type="term" value="F:iron ion binding"/>
    <property type="evidence" value="ECO:0007669"/>
    <property type="project" value="InterPro"/>
</dbReference>
<protein>
    <recommendedName>
        <fullName evidence="15">Major facilitator superfamily (MFS) profile domain-containing protein</fullName>
    </recommendedName>
</protein>
<dbReference type="PRINTS" id="PR00465">
    <property type="entry name" value="EP450IV"/>
</dbReference>
<sequence>MIETSGESLNVPPPDPSVSPTSPAPPSKTPRSPQFWGIFASLCILSFVCALDAVIITTALPTITAAIGGSTQYVWIANSFVVASAVLQPLLGQIADVFGRKLPFLASTVFFLVGSAIAGASKNPATLIGGRTVQGIGAGGLYILLDIVCCDLTTLRERGKFIGLMSSFAGLAAALGPALGGIIAEADWRWIFYLNIPICGVALVFILVSMKMKTGSTSQHFANKPKLLRLDYLGSAIFTASTVSLLLGLVMGGVQFPWSSWRIIVPLILGVLGLAGFHVQQAFSSNSMVPGRLFKNRTTVAGYFLTFISSALIQAVSYFLPIYFQAVLGTTATISGTNFLPYAIGTLFFAILGGILLAQFGVYKYMHAGCFGIAAIGFGLFTLLDTNTPKVAWAFFELISSLGLGATISTLLPAIMAGLPEADVASITAVYVFIKTFGYVWGVTLASIIFNAAFDANLHQISDSSLQAQLADGAAYAFASQIHELQASLDPRVLETEYGLETEKGNADSADTEFTSLLYVLASLLTVIAGKFLHSAYVNRNKPIATHSWVFGHLPIFGDFRKAHPPDINVHVFHKWFMKNFQTYFPGLDKLPPVVYLDLWPMGPCFALVYDPVGVSQFTQVKSLPKFHSIQGYIKPLTGNLDIVSAEGQFWRIWRSVFNPGFRSSNILALLPEFIEDFVVFSDVLRGLCGESNTWGPVFTLKEKATKLTFDCICRVTLRSNEVRGFFYRRMPWHQLEVVRNNRTMHHLIKPYISAKRSSAEDDIASRKSTVVGLAVKHLNNLSSSTSKTQLDEETINVIIANIKAFLFAGQDTSAATICFMMKCLEDNPDCLSKMRHEHDAILGSDPDDAARVLKETPQLIYNLPYTLSVIKETLRLYPLAASARDAPTFEMSLKIPGSTTQYPLKGFTPWPAAPGIQESPEYWPDASNFMPERWMAVEGERLYPRKDAWMPFSLGPRNCIGMELAMTKLRLVCVFVARTFDLKQGWEEWDRATPSHMVNGQRLYEVDTGPVQPKDGMPVQVRLREQTLGC</sequence>
<evidence type="ECO:0000256" key="9">
    <source>
        <dbReference type="ARBA" id="ARBA00023033"/>
    </source>
</evidence>
<feature type="compositionally biased region" description="Pro residues" evidence="13">
    <location>
        <begin position="11"/>
        <end position="28"/>
    </location>
</feature>
<feature type="transmembrane region" description="Helical" evidence="14">
    <location>
        <begin position="300"/>
        <end position="319"/>
    </location>
</feature>
<keyword evidence="4" id="KW-0813">Transport</keyword>
<evidence type="ECO:0000256" key="10">
    <source>
        <dbReference type="ARBA" id="ARBA00023136"/>
    </source>
</evidence>
<accession>A0A553I9H6</accession>
<keyword evidence="5 14" id="KW-0812">Transmembrane</keyword>
<keyword evidence="6 12" id="KW-0479">Metal-binding</keyword>
<evidence type="ECO:0000256" key="1">
    <source>
        <dbReference type="ARBA" id="ARBA00001971"/>
    </source>
</evidence>
<comment type="cofactor">
    <cofactor evidence="1 12">
        <name>heme</name>
        <dbReference type="ChEBI" id="CHEBI:30413"/>
    </cofactor>
</comment>
<feature type="transmembrane region" description="Helical" evidence="14">
    <location>
        <begin position="190"/>
        <end position="209"/>
    </location>
</feature>
<evidence type="ECO:0000256" key="4">
    <source>
        <dbReference type="ARBA" id="ARBA00022448"/>
    </source>
</evidence>
<evidence type="ECO:0000313" key="17">
    <source>
        <dbReference type="Proteomes" id="UP000319160"/>
    </source>
</evidence>
<keyword evidence="12" id="KW-0349">Heme</keyword>
<dbReference type="GO" id="GO:0004497">
    <property type="term" value="F:monooxygenase activity"/>
    <property type="evidence" value="ECO:0007669"/>
    <property type="project" value="UniProtKB-KW"/>
</dbReference>
<dbReference type="GO" id="GO:0022857">
    <property type="term" value="F:transmembrane transporter activity"/>
    <property type="evidence" value="ECO:0007669"/>
    <property type="project" value="InterPro"/>
</dbReference>
<evidence type="ECO:0000256" key="14">
    <source>
        <dbReference type="SAM" id="Phobius"/>
    </source>
</evidence>
<dbReference type="Gene3D" id="1.20.1720.10">
    <property type="entry name" value="Multidrug resistance protein D"/>
    <property type="match status" value="1"/>
</dbReference>
<dbReference type="Gene3D" id="1.20.1250.20">
    <property type="entry name" value="MFS general substrate transporter like domains"/>
    <property type="match status" value="1"/>
</dbReference>
<evidence type="ECO:0000256" key="7">
    <source>
        <dbReference type="ARBA" id="ARBA00022989"/>
    </source>
</evidence>
<proteinExistence type="inferred from homology"/>
<feature type="transmembrane region" description="Helical" evidence="14">
    <location>
        <begin position="102"/>
        <end position="120"/>
    </location>
</feature>
<dbReference type="InterPro" id="IPR036259">
    <property type="entry name" value="MFS_trans_sf"/>
</dbReference>
<dbReference type="InterPro" id="IPR005829">
    <property type="entry name" value="Sugar_transporter_CS"/>
</dbReference>
<evidence type="ECO:0000313" key="16">
    <source>
        <dbReference type="EMBL" id="TRX96847.1"/>
    </source>
</evidence>
<evidence type="ECO:0000256" key="13">
    <source>
        <dbReference type="SAM" id="MobiDB-lite"/>
    </source>
</evidence>
<dbReference type="PANTHER" id="PTHR23501">
    <property type="entry name" value="MAJOR FACILITATOR SUPERFAMILY"/>
    <property type="match status" value="1"/>
</dbReference>
<feature type="transmembrane region" description="Helical" evidence="14">
    <location>
        <begin position="424"/>
        <end position="450"/>
    </location>
</feature>
<evidence type="ECO:0000256" key="2">
    <source>
        <dbReference type="ARBA" id="ARBA00004141"/>
    </source>
</evidence>
<organism evidence="16 17">
    <name type="scientific">Xylaria flabelliformis</name>
    <dbReference type="NCBI Taxonomy" id="2512241"/>
    <lineage>
        <taxon>Eukaryota</taxon>
        <taxon>Fungi</taxon>
        <taxon>Dikarya</taxon>
        <taxon>Ascomycota</taxon>
        <taxon>Pezizomycotina</taxon>
        <taxon>Sordariomycetes</taxon>
        <taxon>Xylariomycetidae</taxon>
        <taxon>Xylariales</taxon>
        <taxon>Xylariaceae</taxon>
        <taxon>Xylaria</taxon>
    </lineage>
</organism>
<keyword evidence="11" id="KW-0325">Glycoprotein</keyword>
<dbReference type="Gene3D" id="1.10.630.10">
    <property type="entry name" value="Cytochrome P450"/>
    <property type="match status" value="1"/>
</dbReference>
<keyword evidence="9" id="KW-0560">Oxidoreductase</keyword>
<keyword evidence="10 14" id="KW-0472">Membrane</keyword>
<evidence type="ECO:0000256" key="5">
    <source>
        <dbReference type="ARBA" id="ARBA00022692"/>
    </source>
</evidence>
<feature type="transmembrane region" description="Helical" evidence="14">
    <location>
        <begin position="230"/>
        <end position="254"/>
    </location>
</feature>
<dbReference type="PROSITE" id="PS00086">
    <property type="entry name" value="CYTOCHROME_P450"/>
    <property type="match status" value="1"/>
</dbReference>
<feature type="transmembrane region" description="Helical" evidence="14">
    <location>
        <begin position="72"/>
        <end position="90"/>
    </location>
</feature>
<comment type="caution">
    <text evidence="16">The sequence shown here is derived from an EMBL/GenBank/DDBJ whole genome shotgun (WGS) entry which is preliminary data.</text>
</comment>
<feature type="transmembrane region" description="Helical" evidence="14">
    <location>
        <begin position="35"/>
        <end position="60"/>
    </location>
</feature>
<dbReference type="PROSITE" id="PS50850">
    <property type="entry name" value="MFS"/>
    <property type="match status" value="1"/>
</dbReference>
<comment type="similarity">
    <text evidence="3">Belongs to the cytochrome P450 family.</text>
</comment>
<keyword evidence="7 14" id="KW-1133">Transmembrane helix</keyword>
<feature type="transmembrane region" description="Helical" evidence="14">
    <location>
        <begin position="365"/>
        <end position="384"/>
    </location>
</feature>
<keyword evidence="17" id="KW-1185">Reference proteome</keyword>
<dbReference type="SUPFAM" id="SSF48264">
    <property type="entry name" value="Cytochrome P450"/>
    <property type="match status" value="1"/>
</dbReference>
<dbReference type="PROSITE" id="PS00216">
    <property type="entry name" value="SUGAR_TRANSPORT_1"/>
    <property type="match status" value="1"/>
</dbReference>
<dbReference type="PRINTS" id="PR00385">
    <property type="entry name" value="P450"/>
</dbReference>
<dbReference type="GO" id="GO:0016705">
    <property type="term" value="F:oxidoreductase activity, acting on paired donors, with incorporation or reduction of molecular oxygen"/>
    <property type="evidence" value="ECO:0007669"/>
    <property type="project" value="InterPro"/>
</dbReference>
<keyword evidence="8 12" id="KW-0408">Iron</keyword>
<dbReference type="InterPro" id="IPR002403">
    <property type="entry name" value="Cyt_P450_E_grp-IV"/>
</dbReference>
<evidence type="ECO:0000256" key="6">
    <source>
        <dbReference type="ARBA" id="ARBA00022723"/>
    </source>
</evidence>
<evidence type="ECO:0000259" key="15">
    <source>
        <dbReference type="PROSITE" id="PS50850"/>
    </source>
</evidence>
<feature type="region of interest" description="Disordered" evidence="13">
    <location>
        <begin position="1"/>
        <end position="29"/>
    </location>
</feature>